<dbReference type="AlphaFoldDB" id="A0A1T3MAB8"/>
<proteinExistence type="predicted"/>
<reference evidence="1 2" key="1">
    <citation type="submission" date="2016-06" db="EMBL/GenBank/DDBJ databases">
        <title>Revisiting the taxonomy of the Elizabethkingia Genus based on Whole-Genome Sequencing, Optical Mapping, and MALDI-TOF.</title>
        <authorList>
            <person name="Nicholson A.C."/>
        </authorList>
    </citation>
    <scope>NUCLEOTIDE SEQUENCE [LARGE SCALE GENOMIC DNA]</scope>
    <source>
        <strain evidence="1 2">G4070</strain>
    </source>
</reference>
<evidence type="ECO:0000313" key="1">
    <source>
        <dbReference type="EMBL" id="OPC61575.1"/>
    </source>
</evidence>
<sequence>MDETEKKIMESLVKAHNDYVKLSSTHPSDIKDWTNALHILQDILTRRILRRDYPKDFITIKNKS</sequence>
<evidence type="ECO:0000313" key="2">
    <source>
        <dbReference type="Proteomes" id="UP000190813"/>
    </source>
</evidence>
<dbReference type="EMBL" id="MAHX01000020">
    <property type="protein sequence ID" value="OPC61575.1"/>
    <property type="molecule type" value="Genomic_DNA"/>
</dbReference>
<dbReference type="Proteomes" id="UP000190813">
    <property type="component" value="Unassembled WGS sequence"/>
</dbReference>
<dbReference type="RefSeq" id="WP_078773004.1">
    <property type="nucleotide sequence ID" value="NZ_CBCSBR010000018.1"/>
</dbReference>
<protein>
    <submittedName>
        <fullName evidence="1">Uncharacterized protein</fullName>
    </submittedName>
</protein>
<keyword evidence="2" id="KW-1185">Reference proteome</keyword>
<gene>
    <name evidence="1" type="ORF">BAZ10_10745</name>
</gene>
<name>A0A1T3MAB8_9FLAO</name>
<comment type="caution">
    <text evidence="1">The sequence shown here is derived from an EMBL/GenBank/DDBJ whole genome shotgun (WGS) entry which is preliminary data.</text>
</comment>
<accession>A0A1T3MAB8</accession>
<organism evidence="1 2">
    <name type="scientific">Elizabethkingia occulta</name>
    <dbReference type="NCBI Taxonomy" id="1867263"/>
    <lineage>
        <taxon>Bacteria</taxon>
        <taxon>Pseudomonadati</taxon>
        <taxon>Bacteroidota</taxon>
        <taxon>Flavobacteriia</taxon>
        <taxon>Flavobacteriales</taxon>
        <taxon>Weeksellaceae</taxon>
        <taxon>Elizabethkingia</taxon>
    </lineage>
</organism>